<dbReference type="PANTHER" id="PTHR22950">
    <property type="entry name" value="AMINO ACID TRANSPORTER"/>
    <property type="match status" value="1"/>
</dbReference>
<keyword evidence="12" id="KW-1185">Reference proteome</keyword>
<keyword evidence="8" id="KW-0968">Cytoplasmic vesicle</keyword>
<evidence type="ECO:0000256" key="6">
    <source>
        <dbReference type="ARBA" id="ARBA00022989"/>
    </source>
</evidence>
<reference evidence="11" key="2">
    <citation type="journal article" date="2023" name="Science">
        <title>Genomic signatures of disease resistance in endangered staghorn corals.</title>
        <authorList>
            <person name="Vollmer S.V."/>
            <person name="Selwyn J.D."/>
            <person name="Despard B.A."/>
            <person name="Roesel C.L."/>
        </authorList>
    </citation>
    <scope>NUCLEOTIDE SEQUENCE</scope>
    <source>
        <strain evidence="11">K2</strain>
    </source>
</reference>
<dbReference type="Proteomes" id="UP001249851">
    <property type="component" value="Unassembled WGS sequence"/>
</dbReference>
<evidence type="ECO:0000256" key="9">
    <source>
        <dbReference type="SAM" id="Phobius"/>
    </source>
</evidence>
<feature type="domain" description="Amino acid transporter transmembrane" evidence="10">
    <location>
        <begin position="72"/>
        <end position="466"/>
    </location>
</feature>
<evidence type="ECO:0000313" key="12">
    <source>
        <dbReference type="Proteomes" id="UP001249851"/>
    </source>
</evidence>
<gene>
    <name evidence="11" type="ORF">P5673_003613</name>
</gene>
<keyword evidence="3" id="KW-0813">Transport</keyword>
<feature type="transmembrane region" description="Helical" evidence="9">
    <location>
        <begin position="78"/>
        <end position="98"/>
    </location>
</feature>
<evidence type="ECO:0000256" key="8">
    <source>
        <dbReference type="ARBA" id="ARBA00023329"/>
    </source>
</evidence>
<evidence type="ECO:0000256" key="5">
    <source>
        <dbReference type="ARBA" id="ARBA00022775"/>
    </source>
</evidence>
<evidence type="ECO:0000256" key="1">
    <source>
        <dbReference type="ARBA" id="ARBA00004439"/>
    </source>
</evidence>
<proteinExistence type="inferred from homology"/>
<accession>A0AAD9R0V8</accession>
<feature type="transmembrane region" description="Helical" evidence="9">
    <location>
        <begin position="221"/>
        <end position="242"/>
    </location>
</feature>
<feature type="transmembrane region" description="Helical" evidence="9">
    <location>
        <begin position="160"/>
        <end position="182"/>
    </location>
</feature>
<keyword evidence="5" id="KW-0532">Neurotransmitter transport</keyword>
<dbReference type="Pfam" id="PF01490">
    <property type="entry name" value="Aa_trans"/>
    <property type="match status" value="1"/>
</dbReference>
<keyword evidence="7 9" id="KW-0472">Membrane</keyword>
<evidence type="ECO:0000259" key="10">
    <source>
        <dbReference type="Pfam" id="PF01490"/>
    </source>
</evidence>
<feature type="transmembrane region" description="Helical" evidence="9">
    <location>
        <begin position="335"/>
        <end position="360"/>
    </location>
</feature>
<feature type="transmembrane region" description="Helical" evidence="9">
    <location>
        <begin position="411"/>
        <end position="435"/>
    </location>
</feature>
<dbReference type="GO" id="GO:0015179">
    <property type="term" value="F:L-amino acid transmembrane transporter activity"/>
    <property type="evidence" value="ECO:0007669"/>
    <property type="project" value="TreeGrafter"/>
</dbReference>
<feature type="transmembrane region" description="Helical" evidence="9">
    <location>
        <begin position="385"/>
        <end position="405"/>
    </location>
</feature>
<feature type="transmembrane region" description="Helical" evidence="9">
    <location>
        <begin position="293"/>
        <end position="315"/>
    </location>
</feature>
<evidence type="ECO:0000256" key="2">
    <source>
        <dbReference type="ARBA" id="ARBA00008066"/>
    </source>
</evidence>
<feature type="transmembrane region" description="Helical" evidence="9">
    <location>
        <begin position="104"/>
        <end position="128"/>
    </location>
</feature>
<dbReference type="InterPro" id="IPR013057">
    <property type="entry name" value="AA_transpt_TM"/>
</dbReference>
<dbReference type="PANTHER" id="PTHR22950:SF689">
    <property type="entry name" value="VESICULAR INHIBITORY AMINO ACID TRANSPORTER"/>
    <property type="match status" value="1"/>
</dbReference>
<evidence type="ECO:0000313" key="11">
    <source>
        <dbReference type="EMBL" id="KAK2571061.1"/>
    </source>
</evidence>
<comment type="subcellular location">
    <subcellularLocation>
        <location evidence="1">Cytoplasmic vesicle membrane</location>
        <topology evidence="1">Multi-pass membrane protein</topology>
    </subcellularLocation>
</comment>
<evidence type="ECO:0000256" key="7">
    <source>
        <dbReference type="ARBA" id="ARBA00023136"/>
    </source>
</evidence>
<feature type="transmembrane region" description="Helical" evidence="9">
    <location>
        <begin position="262"/>
        <end position="281"/>
    </location>
</feature>
<name>A0AAD9R0V8_ACRCE</name>
<dbReference type="GO" id="GO:0005774">
    <property type="term" value="C:vacuolar membrane"/>
    <property type="evidence" value="ECO:0007669"/>
    <property type="project" value="TreeGrafter"/>
</dbReference>
<keyword evidence="4 9" id="KW-0812">Transmembrane</keyword>
<feature type="transmembrane region" description="Helical" evidence="9">
    <location>
        <begin position="447"/>
        <end position="475"/>
    </location>
</feature>
<organism evidence="11 12">
    <name type="scientific">Acropora cervicornis</name>
    <name type="common">Staghorn coral</name>
    <dbReference type="NCBI Taxonomy" id="6130"/>
    <lineage>
        <taxon>Eukaryota</taxon>
        <taxon>Metazoa</taxon>
        <taxon>Cnidaria</taxon>
        <taxon>Anthozoa</taxon>
        <taxon>Hexacorallia</taxon>
        <taxon>Scleractinia</taxon>
        <taxon>Astrocoeniina</taxon>
        <taxon>Acroporidae</taxon>
        <taxon>Acropora</taxon>
    </lineage>
</organism>
<feature type="transmembrane region" description="Helical" evidence="9">
    <location>
        <begin position="194"/>
        <end position="214"/>
    </location>
</feature>
<dbReference type="GO" id="GO:0030659">
    <property type="term" value="C:cytoplasmic vesicle membrane"/>
    <property type="evidence" value="ECO:0007669"/>
    <property type="project" value="UniProtKB-SubCell"/>
</dbReference>
<evidence type="ECO:0000256" key="4">
    <source>
        <dbReference type="ARBA" id="ARBA00022692"/>
    </source>
</evidence>
<evidence type="ECO:0000256" key="3">
    <source>
        <dbReference type="ARBA" id="ARBA00022448"/>
    </source>
</evidence>
<comment type="similarity">
    <text evidence="2">Belongs to the amino acid/polyamine transporter 2 family.</text>
</comment>
<dbReference type="EMBL" id="JARQWQ010000006">
    <property type="protein sequence ID" value="KAK2571061.1"/>
    <property type="molecule type" value="Genomic_DNA"/>
</dbReference>
<reference evidence="11" key="1">
    <citation type="journal article" date="2023" name="G3 (Bethesda)">
        <title>Whole genome assembly and annotation of the endangered Caribbean coral Acropora cervicornis.</title>
        <authorList>
            <person name="Selwyn J.D."/>
            <person name="Vollmer S.V."/>
        </authorList>
    </citation>
    <scope>NUCLEOTIDE SEQUENCE</scope>
    <source>
        <strain evidence="11">K2</strain>
    </source>
</reference>
<sequence>MAQSIKNFIRKTYSYLAEKRKFSRRESTEYLHVKNQYDSDDEGIVYPSEAMQRQSDGVPVEDGQENEKKSEKTSVLQAAWNILNLIQGTGTLGVPFAVMQGGYMSLVAIVVISVITNYTGKLIIGCLYEKPFDDQQERGVRLRNSYASIGQTCWKKYGSAVVYAAQVMQLSCACVLYLLLVADFFNDLFQHHSLSYSMWTVIAGGLLLPCVFLNQLKRISWLSMFSVVALVMVFASVIGYGVTKRYTWDFKLGVTTLQGFPVAWGIILFSFVCHPYLPGIEETMDKPEEFNSVMNYSFLGSALIKLVYGFIAVLTFKDQTQQEISENLPAGALQNTANCLLGLNGMFSYALPLFTLITIVHKAQITCVPSCFPDEKHPLTIKERILIYSLRSTFVVFTVIIAVLLPQFSLLMAVIGSVSGVMLTLVFPCLFDVILHLEHISTRRYVINLLIVCVGVLSGGFGLVFSLIAIMKVYIK</sequence>
<dbReference type="GO" id="GO:0006836">
    <property type="term" value="P:neurotransmitter transport"/>
    <property type="evidence" value="ECO:0007669"/>
    <property type="project" value="UniProtKB-KW"/>
</dbReference>
<keyword evidence="6 9" id="KW-1133">Transmembrane helix</keyword>
<protein>
    <submittedName>
        <fullName evidence="11">Vesicular inhibitory amino acid transporter</fullName>
    </submittedName>
</protein>
<comment type="caution">
    <text evidence="11">The sequence shown here is derived from an EMBL/GenBank/DDBJ whole genome shotgun (WGS) entry which is preliminary data.</text>
</comment>
<dbReference type="AlphaFoldDB" id="A0AAD9R0V8"/>